<dbReference type="PhylomeDB" id="A0A060TCA1"/>
<evidence type="ECO:0000256" key="1">
    <source>
        <dbReference type="ARBA" id="ARBA00007447"/>
    </source>
</evidence>
<evidence type="ECO:0000256" key="7">
    <source>
        <dbReference type="RuleBase" id="RU000454"/>
    </source>
</evidence>
<dbReference type="InterPro" id="IPR033876">
    <property type="entry name" value="SAP-like"/>
</dbReference>
<organism evidence="10">
    <name type="scientific">Blastobotrys adeninivorans</name>
    <name type="common">Yeast</name>
    <name type="synonym">Arxula adeninivorans</name>
    <dbReference type="NCBI Taxonomy" id="409370"/>
    <lineage>
        <taxon>Eukaryota</taxon>
        <taxon>Fungi</taxon>
        <taxon>Dikarya</taxon>
        <taxon>Ascomycota</taxon>
        <taxon>Saccharomycotina</taxon>
        <taxon>Dipodascomycetes</taxon>
        <taxon>Dipodascales</taxon>
        <taxon>Trichomonascaceae</taxon>
        <taxon>Blastobotrys</taxon>
    </lineage>
</organism>
<evidence type="ECO:0000259" key="9">
    <source>
        <dbReference type="PROSITE" id="PS51767"/>
    </source>
</evidence>
<dbReference type="SUPFAM" id="SSF50630">
    <property type="entry name" value="Acid proteases"/>
    <property type="match status" value="1"/>
</dbReference>
<evidence type="ECO:0000256" key="5">
    <source>
        <dbReference type="ARBA" id="ARBA00022801"/>
    </source>
</evidence>
<keyword evidence="3 8" id="KW-0732">Signal</keyword>
<keyword evidence="2 7" id="KW-0645">Protease</keyword>
<dbReference type="PRINTS" id="PR00792">
    <property type="entry name" value="PEPSIN"/>
</dbReference>
<keyword evidence="4 7" id="KW-0064">Aspartyl protease</keyword>
<evidence type="ECO:0000256" key="4">
    <source>
        <dbReference type="ARBA" id="ARBA00022750"/>
    </source>
</evidence>
<dbReference type="EMBL" id="HG937692">
    <property type="protein sequence ID" value="CDP36831.1"/>
    <property type="molecule type" value="Genomic_DNA"/>
</dbReference>
<reference evidence="10" key="1">
    <citation type="submission" date="2014-02" db="EMBL/GenBank/DDBJ databases">
        <authorList>
            <person name="Genoscope - CEA"/>
        </authorList>
    </citation>
    <scope>NUCLEOTIDE SEQUENCE</scope>
    <source>
        <strain evidence="10">LS3</strain>
    </source>
</reference>
<keyword evidence="5 7" id="KW-0378">Hydrolase</keyword>
<feature type="chain" id="PRO_5013130723" evidence="8">
    <location>
        <begin position="16"/>
        <end position="402"/>
    </location>
</feature>
<evidence type="ECO:0000256" key="3">
    <source>
        <dbReference type="ARBA" id="ARBA00022729"/>
    </source>
</evidence>
<accession>A0A060TCA1</accession>
<dbReference type="Gene3D" id="2.40.70.10">
    <property type="entry name" value="Acid Proteases"/>
    <property type="match status" value="2"/>
</dbReference>
<reference evidence="10" key="2">
    <citation type="submission" date="2014-06" db="EMBL/GenBank/DDBJ databases">
        <title>The complete genome of Blastobotrys (Arxula) adeninivorans LS3 - a yeast of biotechnological interest.</title>
        <authorList>
            <person name="Kunze G."/>
            <person name="Gaillardin C."/>
            <person name="Czernicka M."/>
            <person name="Durrens P."/>
            <person name="Martin T."/>
            <person name="Boer E."/>
            <person name="Gabaldon T."/>
            <person name="Cruz J."/>
            <person name="Talla E."/>
            <person name="Marck C."/>
            <person name="Goffeau A."/>
            <person name="Barbe V."/>
            <person name="Baret P."/>
            <person name="Baronian K."/>
            <person name="Beier S."/>
            <person name="Bleykasten C."/>
            <person name="Bode R."/>
            <person name="Casaregola S."/>
            <person name="Despons L."/>
            <person name="Fairhead C."/>
            <person name="Giersberg M."/>
            <person name="Gierski P."/>
            <person name="Hahnel U."/>
            <person name="Hartmann A."/>
            <person name="Jankowska D."/>
            <person name="Jubin C."/>
            <person name="Jung P."/>
            <person name="Lafontaine I."/>
            <person name="Leh-Louis V."/>
            <person name="Lemaire M."/>
            <person name="Marcet-Houben M."/>
            <person name="Mascher M."/>
            <person name="Morel G."/>
            <person name="Richard G.-F."/>
            <person name="Riechen J."/>
            <person name="Sacerdot C."/>
            <person name="Sarkar A."/>
            <person name="Savel G."/>
            <person name="Schacherer J."/>
            <person name="Sherman D."/>
            <person name="Straub M.-L."/>
            <person name="Stein N."/>
            <person name="Thierry A."/>
            <person name="Trautwein-Schult A."/>
            <person name="Westhof E."/>
            <person name="Worch S."/>
            <person name="Dujon B."/>
            <person name="Souciet J.-L."/>
            <person name="Wincker P."/>
            <person name="Scholz U."/>
            <person name="Neuveglise N."/>
        </authorList>
    </citation>
    <scope>NUCLEOTIDE SEQUENCE</scope>
    <source>
        <strain evidence="10">LS3</strain>
    </source>
</reference>
<sequence length="402" mass="43750">MKWTLLATLASVGWALPISDQGRTNQLEKSKGAKSGFVSFPIHQLKTKVDQASPDKVKQFKSTDELTLANYISYYTANISVGTPPQYFEVTVDTGSSDFWIPSKEITSEEHTYDSSKSSTYEDLNKSFSITYVGGSAKGEWAKDNVGWGDITLEAQQFGIVNQSDAGAGIAGIGMKGVESTSEKYANIPQTFKDQGYISSCAYSLYLDDVSSNTGSILFGGVQANKYKGKLYTVPLTDENAFYVKVSEVSINGKVVSNSSFNSLLDSGTTFTYLEKSLLDPIAEQLNAKYDSEKNLYFTDDYSDDKNLTYSFSGAKITVPASELLIPGTWYGGSNPPGKYMVSIQPSDNLKIMGGTFLRSAYVVYDLDNKEISLAQASFDQSDGDIQIIDGSVPGAEKAPDY</sequence>
<feature type="active site" evidence="6">
    <location>
        <position position="266"/>
    </location>
</feature>
<evidence type="ECO:0000256" key="8">
    <source>
        <dbReference type="SAM" id="SignalP"/>
    </source>
</evidence>
<dbReference type="PANTHER" id="PTHR47966">
    <property type="entry name" value="BETA-SITE APP-CLEAVING ENZYME, ISOFORM A-RELATED"/>
    <property type="match status" value="1"/>
</dbReference>
<dbReference type="GO" id="GO:0004190">
    <property type="term" value="F:aspartic-type endopeptidase activity"/>
    <property type="evidence" value="ECO:0007669"/>
    <property type="project" value="UniProtKB-KW"/>
</dbReference>
<protein>
    <submittedName>
        <fullName evidence="10">ARAD1B22000p</fullName>
    </submittedName>
</protein>
<evidence type="ECO:0000256" key="6">
    <source>
        <dbReference type="PIRSR" id="PIRSR601461-1"/>
    </source>
</evidence>
<feature type="active site" evidence="6">
    <location>
        <position position="93"/>
    </location>
</feature>
<dbReference type="CDD" id="cd05474">
    <property type="entry name" value="SAP_like"/>
    <property type="match status" value="1"/>
</dbReference>
<feature type="domain" description="Peptidase A1" evidence="9">
    <location>
        <begin position="75"/>
        <end position="375"/>
    </location>
</feature>
<dbReference type="Pfam" id="PF00026">
    <property type="entry name" value="Asp"/>
    <property type="match status" value="1"/>
</dbReference>
<dbReference type="InterPro" id="IPR033121">
    <property type="entry name" value="PEPTIDASE_A1"/>
</dbReference>
<name>A0A060TCA1_BLAAD</name>
<dbReference type="InterPro" id="IPR001969">
    <property type="entry name" value="Aspartic_peptidase_AS"/>
</dbReference>
<dbReference type="AlphaFoldDB" id="A0A060TCA1"/>
<dbReference type="PROSITE" id="PS00141">
    <property type="entry name" value="ASP_PROTEASE"/>
    <property type="match status" value="1"/>
</dbReference>
<evidence type="ECO:0000313" key="10">
    <source>
        <dbReference type="EMBL" id="CDP36831.1"/>
    </source>
</evidence>
<comment type="similarity">
    <text evidence="1 7">Belongs to the peptidase A1 family.</text>
</comment>
<dbReference type="InterPro" id="IPR001461">
    <property type="entry name" value="Aspartic_peptidase_A1"/>
</dbReference>
<feature type="signal peptide" evidence="8">
    <location>
        <begin position="1"/>
        <end position="15"/>
    </location>
</feature>
<evidence type="ECO:0000256" key="2">
    <source>
        <dbReference type="ARBA" id="ARBA00022670"/>
    </source>
</evidence>
<gene>
    <name evidence="10" type="ORF">GNLVRS02_ARAD1B22000g</name>
</gene>
<proteinExistence type="inferred from homology"/>
<dbReference type="PANTHER" id="PTHR47966:SF65">
    <property type="entry name" value="ASPARTIC-TYPE ENDOPEPTIDASE"/>
    <property type="match status" value="1"/>
</dbReference>
<dbReference type="GO" id="GO:0006508">
    <property type="term" value="P:proteolysis"/>
    <property type="evidence" value="ECO:0007669"/>
    <property type="project" value="UniProtKB-KW"/>
</dbReference>
<dbReference type="PROSITE" id="PS51767">
    <property type="entry name" value="PEPTIDASE_A1"/>
    <property type="match status" value="1"/>
</dbReference>
<dbReference type="InterPro" id="IPR021109">
    <property type="entry name" value="Peptidase_aspartic_dom_sf"/>
</dbReference>